<comment type="caution">
    <text evidence="1">The sequence shown here is derived from an EMBL/GenBank/DDBJ whole genome shotgun (WGS) entry which is preliminary data.</text>
</comment>
<dbReference type="AlphaFoldDB" id="A0A5A7PF69"/>
<reference evidence="2" key="1">
    <citation type="journal article" date="2019" name="Curr. Biol.">
        <title>Genome Sequence of Striga asiatica Provides Insight into the Evolution of Plant Parasitism.</title>
        <authorList>
            <person name="Yoshida S."/>
            <person name="Kim S."/>
            <person name="Wafula E.K."/>
            <person name="Tanskanen J."/>
            <person name="Kim Y.M."/>
            <person name="Honaas L."/>
            <person name="Yang Z."/>
            <person name="Spallek T."/>
            <person name="Conn C.E."/>
            <person name="Ichihashi Y."/>
            <person name="Cheong K."/>
            <person name="Cui S."/>
            <person name="Der J.P."/>
            <person name="Gundlach H."/>
            <person name="Jiao Y."/>
            <person name="Hori C."/>
            <person name="Ishida J.K."/>
            <person name="Kasahara H."/>
            <person name="Kiba T."/>
            <person name="Kim M.S."/>
            <person name="Koo N."/>
            <person name="Laohavisit A."/>
            <person name="Lee Y.H."/>
            <person name="Lumba S."/>
            <person name="McCourt P."/>
            <person name="Mortimer J.C."/>
            <person name="Mutuku J.M."/>
            <person name="Nomura T."/>
            <person name="Sasaki-Sekimoto Y."/>
            <person name="Seto Y."/>
            <person name="Wang Y."/>
            <person name="Wakatake T."/>
            <person name="Sakakibara H."/>
            <person name="Demura T."/>
            <person name="Yamaguchi S."/>
            <person name="Yoneyama K."/>
            <person name="Manabe R.I."/>
            <person name="Nelson D.C."/>
            <person name="Schulman A.H."/>
            <person name="Timko M.P."/>
            <person name="dePamphilis C.W."/>
            <person name="Choi D."/>
            <person name="Shirasu K."/>
        </authorList>
    </citation>
    <scope>NUCLEOTIDE SEQUENCE [LARGE SCALE GENOMIC DNA]</scope>
    <source>
        <strain evidence="2">cv. UVA1</strain>
    </source>
</reference>
<gene>
    <name evidence="1" type="ORF">STAS_07368</name>
</gene>
<sequence length="105" mass="11587">MVTKDAATDEYDDHDGLRLYRGRVYVPSAGPLKETIIIHFHDSKRLARRAKEANLIGTGDSGQGDTREGGTHEWAVTESNACDDAGKCRDACEEAHRTDPREETA</sequence>
<dbReference type="Proteomes" id="UP000325081">
    <property type="component" value="Unassembled WGS sequence"/>
</dbReference>
<accession>A0A5A7PF69</accession>
<evidence type="ECO:0000313" key="1">
    <source>
        <dbReference type="EMBL" id="GER31372.1"/>
    </source>
</evidence>
<protein>
    <submittedName>
        <fullName evidence="1">Retrotransposable element Tf2 155 kDa protein type 3</fullName>
    </submittedName>
</protein>
<proteinExistence type="predicted"/>
<keyword evidence="2" id="KW-1185">Reference proteome</keyword>
<organism evidence="1 2">
    <name type="scientific">Striga asiatica</name>
    <name type="common">Asiatic witchweed</name>
    <name type="synonym">Buchnera asiatica</name>
    <dbReference type="NCBI Taxonomy" id="4170"/>
    <lineage>
        <taxon>Eukaryota</taxon>
        <taxon>Viridiplantae</taxon>
        <taxon>Streptophyta</taxon>
        <taxon>Embryophyta</taxon>
        <taxon>Tracheophyta</taxon>
        <taxon>Spermatophyta</taxon>
        <taxon>Magnoliopsida</taxon>
        <taxon>eudicotyledons</taxon>
        <taxon>Gunneridae</taxon>
        <taxon>Pentapetalae</taxon>
        <taxon>asterids</taxon>
        <taxon>lamiids</taxon>
        <taxon>Lamiales</taxon>
        <taxon>Orobanchaceae</taxon>
        <taxon>Buchnereae</taxon>
        <taxon>Striga</taxon>
    </lineage>
</organism>
<dbReference type="EMBL" id="BKCP01004461">
    <property type="protein sequence ID" value="GER31372.1"/>
    <property type="molecule type" value="Genomic_DNA"/>
</dbReference>
<evidence type="ECO:0000313" key="2">
    <source>
        <dbReference type="Proteomes" id="UP000325081"/>
    </source>
</evidence>
<name>A0A5A7PF69_STRAF</name>